<dbReference type="PROSITE" id="PS00108">
    <property type="entry name" value="PROTEIN_KINASE_ST"/>
    <property type="match status" value="1"/>
</dbReference>
<organism evidence="3 4">
    <name type="scientific">Coccomyxa subellipsoidea (strain C-169)</name>
    <name type="common">Green microalga</name>
    <dbReference type="NCBI Taxonomy" id="574566"/>
    <lineage>
        <taxon>Eukaryota</taxon>
        <taxon>Viridiplantae</taxon>
        <taxon>Chlorophyta</taxon>
        <taxon>core chlorophytes</taxon>
        <taxon>Trebouxiophyceae</taxon>
        <taxon>Trebouxiophyceae incertae sedis</taxon>
        <taxon>Coccomyxaceae</taxon>
        <taxon>Coccomyxa</taxon>
        <taxon>Coccomyxa subellipsoidea</taxon>
    </lineage>
</organism>
<feature type="region of interest" description="Disordered" evidence="1">
    <location>
        <begin position="1343"/>
        <end position="1435"/>
    </location>
</feature>
<dbReference type="InterPro" id="IPR029021">
    <property type="entry name" value="Prot-tyrosine_phosphatase-like"/>
</dbReference>
<evidence type="ECO:0000313" key="3">
    <source>
        <dbReference type="EMBL" id="EIE21533.1"/>
    </source>
</evidence>
<evidence type="ECO:0000259" key="2">
    <source>
        <dbReference type="PROSITE" id="PS50011"/>
    </source>
</evidence>
<proteinExistence type="predicted"/>
<dbReference type="InterPro" id="IPR000719">
    <property type="entry name" value="Prot_kinase_dom"/>
</dbReference>
<feature type="region of interest" description="Disordered" evidence="1">
    <location>
        <begin position="1512"/>
        <end position="1532"/>
    </location>
</feature>
<feature type="compositionally biased region" description="Low complexity" evidence="1">
    <location>
        <begin position="1288"/>
        <end position="1314"/>
    </location>
</feature>
<feature type="region of interest" description="Disordered" evidence="1">
    <location>
        <begin position="629"/>
        <end position="683"/>
    </location>
</feature>
<dbReference type="STRING" id="574566.I0YT14"/>
<accession>I0YT14</accession>
<evidence type="ECO:0000313" key="4">
    <source>
        <dbReference type="Proteomes" id="UP000007264"/>
    </source>
</evidence>
<dbReference type="PANTHER" id="PTHR44305">
    <property type="entry name" value="SI:DKEY-192D15.2-RELATED"/>
    <property type="match status" value="1"/>
</dbReference>
<dbReference type="GeneID" id="17039517"/>
<feature type="compositionally biased region" description="Low complexity" evidence="1">
    <location>
        <begin position="1361"/>
        <end position="1379"/>
    </location>
</feature>
<dbReference type="GO" id="GO:0004672">
    <property type="term" value="F:protein kinase activity"/>
    <property type="evidence" value="ECO:0007669"/>
    <property type="project" value="InterPro"/>
</dbReference>
<feature type="domain" description="Protein kinase" evidence="2">
    <location>
        <begin position="1671"/>
        <end position="1972"/>
    </location>
</feature>
<feature type="compositionally biased region" description="Low complexity" evidence="1">
    <location>
        <begin position="2241"/>
        <end position="2252"/>
    </location>
</feature>
<dbReference type="EMBL" id="AGSI01000012">
    <property type="protein sequence ID" value="EIE21533.1"/>
    <property type="molecule type" value="Genomic_DNA"/>
</dbReference>
<feature type="region of interest" description="Disordered" evidence="1">
    <location>
        <begin position="1168"/>
        <end position="1195"/>
    </location>
</feature>
<name>I0YT14_COCSC</name>
<reference evidence="3 4" key="1">
    <citation type="journal article" date="2012" name="Genome Biol.">
        <title>The genome of the polar eukaryotic microalga coccomyxa subellipsoidea reveals traits of cold adaptation.</title>
        <authorList>
            <person name="Blanc G."/>
            <person name="Agarkova I."/>
            <person name="Grimwood J."/>
            <person name="Kuo A."/>
            <person name="Brueggeman A."/>
            <person name="Dunigan D."/>
            <person name="Gurnon J."/>
            <person name="Ladunga I."/>
            <person name="Lindquist E."/>
            <person name="Lucas S."/>
            <person name="Pangilinan J."/>
            <person name="Proschold T."/>
            <person name="Salamov A."/>
            <person name="Schmutz J."/>
            <person name="Weeks D."/>
            <person name="Yamada T."/>
            <person name="Claverie J.M."/>
            <person name="Grigoriev I."/>
            <person name="Van Etten J."/>
            <person name="Lomsadze A."/>
            <person name="Borodovsky M."/>
        </authorList>
    </citation>
    <scope>NUCLEOTIDE SEQUENCE [LARGE SCALE GENOMIC DNA]</scope>
    <source>
        <strain evidence="3 4">C-169</strain>
    </source>
</reference>
<sequence>MHDTGKNAALLFLGDACLGGSGPLLSLAYRLNGDAHTLPVWGKAGKVQMLPKALTSGQGTAGDVVCRLLLSGRHFLLVHRLALVLLPQLSRLLADVEAHPGFLPAMLEPSELMQHLHTKGAALTGHPKGVLVSYLDKEGGVGRAVITVDVAHSCLKLCNADGGGQGQPVGTLDAALAILPKLQPAKGKRSAETFDLHADDGSLSIPQAPERLFTELPEQALETAPLRKEEAAASAAQEESLRRDKEAELASVPADPRIAAAVRSIRNGESAEEQRDALLEVLEDEMRGPADWADAWMEHGFLEALVLRATAAGDGGGNEGDQIDELIAQSAVAALSGASDEAAAAQRIVKELRGALAEGLPGVVLLRLLLAVADLPAVCKVAMTSNLGSAIAAHLEALCVVKAPAPPCELPTSDRTSITDDSAFASFRSPTSQRAKQPLRDVAGLKIDIPGLDVNSGGDGGVLNENEGAVPQTQALSKLWAPASSGPIAVPGSSSKRVVVPKLMLPTSQSPGALIGGLTRSTRRNLTDPRQGGFASTPLARTHSPAFGTPPTSFREEDESLPVTASAELAALGGALGESLVAADLATIISHKRQATLRRAPSSALALHLHLTDHSTSLDAHRILLTARSTSSAVSPRQTARGSSLGSPVGRLQRATSRLTSHRSIASQQSLPSPHAPSSDDESADSQRMCLLLEALLAVAPLVAECAALRSPARSLASHLIAQATPSTPKGDGIAGISERQRKLSMAVLHYFAAEVPRGNDIIQQPSCFMQSPHAAGQAAAGRAREKHPLVQSVAASLTALCSDRAHRALSAQAFKDASALLDLLDHYLLASPAPSLPRLVESTCSTAVKDLQRALMTSGPLHSWPHEAMAAMQALLKLDTTLLQRCQDAGLGRSLIQRMVRDRRAANFRADIVRTAAQLCEHGASGLQMLLVACLDHYTALAELLGRQPAVGQVEAKQPARAAPASVSAAEAEEGANSDGGKGADILVKHTLQGDSIASLGAQRGVSLDTSRAEALKGLAFLVDPPKGVAVRLLTGPASAQSEREHSGPEARAALRLLAAVWGAPGNPFLGSKQAVDQAVHLHFLHFAKLFHGRSISESTTTLCRLHLEVLRAMARCTGPAVRRRFYQLRVMDLLVRELSLEYEAALQARLPPAAGRLASAASAGSDFLSSPSRPAASQGDAARGPSSPFLNKAGQAFKVPPLQLSPAPSATALDLRGLSGHMAPLRDADSNLSDAVTGREASFGSLAGGQDAASSLSAHGSRPPTGGKPPLGSSRPTARGRGSPVRSSRMAAPQRPSSAPSSGRSFAAPSGALPSAATPRLGRANTAVPRLLLQSAMLHATQSGGFPSPSDDGNQTAHSAASSMNAAPEAASETAAEVLQLSREDADSASDCSTEDEGSSESDSGSEASGGGTTRRQMGPRQDATASKPTAPFHFSGDLDADVAALEALEGASSYYNCDTQRTCSSTGWTPRPSEGPAAAVNVLKLGALPQRPPSAESNVPRLNLMGSLRRSQHSGSDQFPSEKGYGDAAEGGLGSLEQMGLGMGKMQAALEAHNSAGECLEEPVMVLSYGEERARRVLYQDKELQLLVLEVVLELLLNEAGQLDSLYSSHQPLERRQQNIPHLLHHHLNHPSNAALGPPLLAAAARIGPAATRLLRLLCCSLFQPGLYSHRSRLARGAYAQVYTSSFTETGACEEVALKVIDIPTSIHDPCYQVDVFSEVSILERFRGQQAVCQLLNYGLEGDSIVLVMRKYAASLKAWRARITSPPAQHLRLYLTIFADIIAAKQVLAQDNVVHFDLKCDNVLLEPVAGAAEDEFWLPGSARPPFRVVLADFGESRMYASADGAVTIRNRGTEYVKSPEMLLVGNAQRADRHGFDRRRREGAGPPADVWALGCLLYELLTGDFLFYDPDWIRFFVRLAQPGQELIPPERLKAVADLPGVVELLDYMLVRDPCRRPSLSDIAIRVDQLLRGKKVKLPAHERPAGAGGGRQVRAGAAGTDVTPKQQALLQPAVSNASELSVRYSLAEHYLSVLTPLTDRLLIGSKEALSSQHALRQHGITHVLLLCFGPQSTGDGQSEGSGDGACCLDWVLSDAGLTAAIANCTATEAACRVVPLGALPCGSDADDQGSEQRLLEAMPSILNFIDAAEAGCSTAAPDLVRASGRSGANLVRRRTSSSSSDGEAGADSFAHLPGHVPSSADGLWRPDAEPQARRSSGEARAGPTSARLPSDRARVSMEGTRSNPASARNAATSAADISVAKRWLKAQGRCTGSSAGSPAEQAGRGERGSCAGASSGAGGRVLLAAAAGYEGEAAVVAIAHIMQQGLSPHEALVAASQRHVALHLQDHNRRQLTTWARLAR</sequence>
<dbReference type="SMART" id="SM00220">
    <property type="entry name" value="S_TKc"/>
    <property type="match status" value="1"/>
</dbReference>
<dbReference type="InterPro" id="IPR008271">
    <property type="entry name" value="Ser/Thr_kinase_AS"/>
</dbReference>
<feature type="region of interest" description="Disordered" evidence="1">
    <location>
        <begin position="962"/>
        <end position="983"/>
    </location>
</feature>
<feature type="compositionally biased region" description="Low complexity" evidence="1">
    <location>
        <begin position="962"/>
        <end position="971"/>
    </location>
</feature>
<dbReference type="eggNOG" id="KOG0586">
    <property type="taxonomic scope" value="Eukaryota"/>
</dbReference>
<protein>
    <recommendedName>
        <fullName evidence="2">Protein kinase domain-containing protein</fullName>
    </recommendedName>
</protein>
<comment type="caution">
    <text evidence="3">The sequence shown here is derived from an EMBL/GenBank/DDBJ whole genome shotgun (WGS) entry which is preliminary data.</text>
</comment>
<feature type="compositionally biased region" description="Low complexity" evidence="1">
    <location>
        <begin position="2177"/>
        <end position="2189"/>
    </location>
</feature>
<feature type="region of interest" description="Disordered" evidence="1">
    <location>
        <begin position="1246"/>
        <end position="1323"/>
    </location>
</feature>
<feature type="compositionally biased region" description="Polar residues" evidence="1">
    <location>
        <begin position="1343"/>
        <end position="1360"/>
    </location>
</feature>
<dbReference type="RefSeq" id="XP_005646077.1">
    <property type="nucleotide sequence ID" value="XM_005646020.1"/>
</dbReference>
<feature type="compositionally biased region" description="Basic and acidic residues" evidence="1">
    <location>
        <begin position="2205"/>
        <end position="2218"/>
    </location>
</feature>
<dbReference type="Gene3D" id="3.90.190.10">
    <property type="entry name" value="Protein tyrosine phosphatase superfamily"/>
    <property type="match status" value="1"/>
</dbReference>
<gene>
    <name evidence="3" type="ORF">COCSUDRAFT_56748</name>
</gene>
<feature type="compositionally biased region" description="Basic and acidic residues" evidence="1">
    <location>
        <begin position="239"/>
        <end position="248"/>
    </location>
</feature>
<dbReference type="OrthoDB" id="512877at2759"/>
<feature type="region of interest" description="Disordered" evidence="1">
    <location>
        <begin position="2169"/>
        <end position="2252"/>
    </location>
</feature>
<dbReference type="CDD" id="cd00180">
    <property type="entry name" value="PKc"/>
    <property type="match status" value="1"/>
</dbReference>
<feature type="region of interest" description="Disordered" evidence="1">
    <location>
        <begin position="2270"/>
        <end position="2295"/>
    </location>
</feature>
<dbReference type="Proteomes" id="UP000007264">
    <property type="component" value="Unassembled WGS sequence"/>
</dbReference>
<dbReference type="Gene3D" id="1.10.510.10">
    <property type="entry name" value="Transferase(Phosphotransferase) domain 1"/>
    <property type="match status" value="1"/>
</dbReference>
<feature type="region of interest" description="Disordered" evidence="1">
    <location>
        <begin position="224"/>
        <end position="252"/>
    </location>
</feature>
<dbReference type="Gene3D" id="3.30.200.20">
    <property type="entry name" value="Phosphorylase Kinase, domain 1"/>
    <property type="match status" value="1"/>
</dbReference>
<dbReference type="InterPro" id="IPR053083">
    <property type="entry name" value="TF_kinase-domain_protein"/>
</dbReference>
<dbReference type="InterPro" id="IPR011009">
    <property type="entry name" value="Kinase-like_dom_sf"/>
</dbReference>
<dbReference type="GO" id="GO:0005524">
    <property type="term" value="F:ATP binding"/>
    <property type="evidence" value="ECO:0007669"/>
    <property type="project" value="InterPro"/>
</dbReference>
<keyword evidence="4" id="KW-1185">Reference proteome</keyword>
<feature type="compositionally biased region" description="Polar residues" evidence="1">
    <location>
        <begin position="654"/>
        <end position="672"/>
    </location>
</feature>
<dbReference type="PANTHER" id="PTHR44305:SF25">
    <property type="entry name" value="CHROMOSOME UNDETERMINED SCAFFOLD_9, WHOLE GENOME SHOTGUN SEQUENCE"/>
    <property type="match status" value="1"/>
</dbReference>
<feature type="compositionally biased region" description="Polar residues" evidence="1">
    <location>
        <begin position="629"/>
        <end position="646"/>
    </location>
</feature>
<evidence type="ECO:0000256" key="1">
    <source>
        <dbReference type="SAM" id="MobiDB-lite"/>
    </source>
</evidence>
<feature type="region of interest" description="Disordered" evidence="1">
    <location>
        <begin position="523"/>
        <end position="557"/>
    </location>
</feature>
<dbReference type="PROSITE" id="PS50011">
    <property type="entry name" value="PROTEIN_KINASE_DOM"/>
    <property type="match status" value="1"/>
</dbReference>
<dbReference type="SUPFAM" id="SSF56112">
    <property type="entry name" value="Protein kinase-like (PK-like)"/>
    <property type="match status" value="1"/>
</dbReference>
<dbReference type="KEGG" id="csl:COCSUDRAFT_56748"/>
<dbReference type="Pfam" id="PF00069">
    <property type="entry name" value="Pkinase"/>
    <property type="match status" value="1"/>
</dbReference>